<dbReference type="GO" id="GO:0050308">
    <property type="term" value="F:sugar-phosphatase activity"/>
    <property type="evidence" value="ECO:0007669"/>
    <property type="project" value="UniProtKB-EC"/>
</dbReference>
<organism evidence="1 2">
    <name type="scientific">Conyzicola lurida</name>
    <dbReference type="NCBI Taxonomy" id="1172621"/>
    <lineage>
        <taxon>Bacteria</taxon>
        <taxon>Bacillati</taxon>
        <taxon>Actinomycetota</taxon>
        <taxon>Actinomycetes</taxon>
        <taxon>Micrococcales</taxon>
        <taxon>Microbacteriaceae</taxon>
        <taxon>Conyzicola</taxon>
    </lineage>
</organism>
<accession>A0A841AHD0</accession>
<keyword evidence="1" id="KW-0378">Hydrolase</keyword>
<dbReference type="InterPro" id="IPR051806">
    <property type="entry name" value="HAD-like_SPP"/>
</dbReference>
<dbReference type="InterPro" id="IPR023214">
    <property type="entry name" value="HAD_sf"/>
</dbReference>
<sequence length="213" mass="22371">MTTITCRAILFDMDGTLVDSTVVVEQVWARFADRFGLDLDTILASSHGRRMEDSIVRFGPDGVDVVAVQEDLSAFEFETTEGVVAVPGAADFLASLPSDRIALVTSAGRRLALMRMESVGVPVPGVVITSEDVDRGKPHPDPYLAAAALLGVDPADTVVFEDADAGIESGLTAGMRVVVVGDAAGEIATDLPAISDYRDIHATVVDGLITLTV</sequence>
<proteinExistence type="predicted"/>
<reference evidence="1 2" key="1">
    <citation type="submission" date="2020-08" db="EMBL/GenBank/DDBJ databases">
        <title>Sequencing the genomes of 1000 actinobacteria strains.</title>
        <authorList>
            <person name="Klenk H.-P."/>
        </authorList>
    </citation>
    <scope>NUCLEOTIDE SEQUENCE [LARGE SCALE GENOMIC DNA]</scope>
    <source>
        <strain evidence="1 2">DSM 105784</strain>
    </source>
</reference>
<dbReference type="InterPro" id="IPR023198">
    <property type="entry name" value="PGP-like_dom2"/>
</dbReference>
<evidence type="ECO:0000313" key="1">
    <source>
        <dbReference type="EMBL" id="MBB5841758.1"/>
    </source>
</evidence>
<dbReference type="Proteomes" id="UP000536685">
    <property type="component" value="Unassembled WGS sequence"/>
</dbReference>
<protein>
    <submittedName>
        <fullName evidence="1">Sugar-phosphatase</fullName>
        <ecNumber evidence="1">3.1.3.23</ecNumber>
    </submittedName>
</protein>
<comment type="caution">
    <text evidence="1">The sequence shown here is derived from an EMBL/GenBank/DDBJ whole genome shotgun (WGS) entry which is preliminary data.</text>
</comment>
<evidence type="ECO:0000313" key="2">
    <source>
        <dbReference type="Proteomes" id="UP000536685"/>
    </source>
</evidence>
<dbReference type="Gene3D" id="3.40.50.1000">
    <property type="entry name" value="HAD superfamily/HAD-like"/>
    <property type="match status" value="1"/>
</dbReference>
<dbReference type="PANTHER" id="PTHR43481">
    <property type="entry name" value="FRUCTOSE-1-PHOSPHATE PHOSPHATASE"/>
    <property type="match status" value="1"/>
</dbReference>
<dbReference type="RefSeq" id="WP_221420409.1">
    <property type="nucleotide sequence ID" value="NZ_JACHMJ010000001.1"/>
</dbReference>
<dbReference type="SUPFAM" id="SSF56784">
    <property type="entry name" value="HAD-like"/>
    <property type="match status" value="1"/>
</dbReference>
<dbReference type="InterPro" id="IPR036412">
    <property type="entry name" value="HAD-like_sf"/>
</dbReference>
<dbReference type="SFLD" id="SFLDS00003">
    <property type="entry name" value="Haloacid_Dehalogenase"/>
    <property type="match status" value="1"/>
</dbReference>
<gene>
    <name evidence="1" type="ORF">HD599_000081</name>
</gene>
<dbReference type="AlphaFoldDB" id="A0A841AHD0"/>
<name>A0A841AHD0_9MICO</name>
<dbReference type="SFLD" id="SFLDG01129">
    <property type="entry name" value="C1.5:_HAD__Beta-PGM__Phosphata"/>
    <property type="match status" value="1"/>
</dbReference>
<dbReference type="EMBL" id="JACHMJ010000001">
    <property type="protein sequence ID" value="MBB5841758.1"/>
    <property type="molecule type" value="Genomic_DNA"/>
</dbReference>
<dbReference type="NCBIfam" id="TIGR01509">
    <property type="entry name" value="HAD-SF-IA-v3"/>
    <property type="match status" value="1"/>
</dbReference>
<dbReference type="PANTHER" id="PTHR43481:SF4">
    <property type="entry name" value="GLYCEROL-1-PHOSPHATE PHOSPHOHYDROLASE 1-RELATED"/>
    <property type="match status" value="1"/>
</dbReference>
<dbReference type="EC" id="3.1.3.23" evidence="1"/>
<dbReference type="Pfam" id="PF00702">
    <property type="entry name" value="Hydrolase"/>
    <property type="match status" value="1"/>
</dbReference>
<keyword evidence="2" id="KW-1185">Reference proteome</keyword>
<dbReference type="InterPro" id="IPR006439">
    <property type="entry name" value="HAD-SF_hydro_IA"/>
</dbReference>
<dbReference type="Gene3D" id="1.10.150.240">
    <property type="entry name" value="Putative phosphatase, domain 2"/>
    <property type="match status" value="1"/>
</dbReference>